<proteinExistence type="predicted"/>
<dbReference type="AlphaFoldDB" id="A0A0V0J2K8"/>
<protein>
    <submittedName>
        <fullName evidence="1">Uncharacterized protein</fullName>
    </submittedName>
</protein>
<reference evidence="1" key="1">
    <citation type="submission" date="2016-01" db="EMBL/GenBank/DDBJ databases">
        <title>Reference transcriptome for the parasite Schistocephalus solidus: insights into the molecular evolution of parasitism.</title>
        <authorList>
            <person name="Hebert F.O."/>
            <person name="Grambauer S."/>
            <person name="Barber I."/>
            <person name="Landry C.R."/>
            <person name="Aubin-Horth N."/>
        </authorList>
    </citation>
    <scope>NUCLEOTIDE SEQUENCE</scope>
</reference>
<sequence>MLEFWSLVKILGQDKRTRTNHPNATYSGTWRSISEILILTLWVDVRPVLWLRLSLGPELSRGVELGHGTIHASSNITQGQLYFWGSYPHVHPTTQHTMVCF</sequence>
<accession>A0A0V0J2K8</accession>
<dbReference type="EMBL" id="GEEE01003722">
    <property type="protein sequence ID" value="JAP59503.1"/>
    <property type="molecule type" value="Transcribed_RNA"/>
</dbReference>
<gene>
    <name evidence="1" type="ORF">TR93904</name>
</gene>
<evidence type="ECO:0000313" key="1">
    <source>
        <dbReference type="EMBL" id="JAP59503.1"/>
    </source>
</evidence>
<organism evidence="1">
    <name type="scientific">Schistocephalus solidus</name>
    <name type="common">Tapeworm</name>
    <dbReference type="NCBI Taxonomy" id="70667"/>
    <lineage>
        <taxon>Eukaryota</taxon>
        <taxon>Metazoa</taxon>
        <taxon>Spiralia</taxon>
        <taxon>Lophotrochozoa</taxon>
        <taxon>Platyhelminthes</taxon>
        <taxon>Cestoda</taxon>
        <taxon>Eucestoda</taxon>
        <taxon>Diphyllobothriidea</taxon>
        <taxon>Diphyllobothriidae</taxon>
        <taxon>Schistocephalus</taxon>
    </lineage>
</organism>
<name>A0A0V0J2K8_SCHSO</name>